<feature type="non-terminal residue" evidence="2">
    <location>
        <position position="1"/>
    </location>
</feature>
<gene>
    <name evidence="2" type="ORF">g.5808</name>
</gene>
<protein>
    <submittedName>
        <fullName evidence="2">Uncharacterized protein</fullName>
    </submittedName>
</protein>
<evidence type="ECO:0000256" key="1">
    <source>
        <dbReference type="SAM" id="MobiDB-lite"/>
    </source>
</evidence>
<proteinExistence type="predicted"/>
<accession>A0A1B6HKX7</accession>
<dbReference type="EMBL" id="GECU01032356">
    <property type="protein sequence ID" value="JAS75350.1"/>
    <property type="molecule type" value="Transcribed_RNA"/>
</dbReference>
<feature type="region of interest" description="Disordered" evidence="1">
    <location>
        <begin position="102"/>
        <end position="133"/>
    </location>
</feature>
<feature type="compositionally biased region" description="Pro residues" evidence="1">
    <location>
        <begin position="102"/>
        <end position="112"/>
    </location>
</feature>
<reference evidence="2" key="1">
    <citation type="submission" date="2015-11" db="EMBL/GenBank/DDBJ databases">
        <title>De novo transcriptome assembly of four potential Pierce s Disease insect vectors from Arizona vineyards.</title>
        <authorList>
            <person name="Tassone E.E."/>
        </authorList>
    </citation>
    <scope>NUCLEOTIDE SEQUENCE</scope>
</reference>
<name>A0A1B6HKX7_9HEMI</name>
<dbReference type="AlphaFoldDB" id="A0A1B6HKX7"/>
<feature type="compositionally biased region" description="Low complexity" evidence="1">
    <location>
        <begin position="113"/>
        <end position="123"/>
    </location>
</feature>
<feature type="compositionally biased region" description="Pro residues" evidence="1">
    <location>
        <begin position="124"/>
        <end position="133"/>
    </location>
</feature>
<sequence>QACSLLFVILHHALTHLYIVGMAYRSLLALVLLSVFSLSSPFGFGLFDYDDDDEPTGTNSTVMGNSTANPPTSASNCLALDDVFSYFANFYEMLDKTFNPFYEPPTPPPPFTTPAAANNTPATTPAPAPPAQG</sequence>
<organism evidence="2">
    <name type="scientific">Homalodisca liturata</name>
    <dbReference type="NCBI Taxonomy" id="320908"/>
    <lineage>
        <taxon>Eukaryota</taxon>
        <taxon>Metazoa</taxon>
        <taxon>Ecdysozoa</taxon>
        <taxon>Arthropoda</taxon>
        <taxon>Hexapoda</taxon>
        <taxon>Insecta</taxon>
        <taxon>Pterygota</taxon>
        <taxon>Neoptera</taxon>
        <taxon>Paraneoptera</taxon>
        <taxon>Hemiptera</taxon>
        <taxon>Auchenorrhyncha</taxon>
        <taxon>Membracoidea</taxon>
        <taxon>Cicadellidae</taxon>
        <taxon>Cicadellinae</taxon>
        <taxon>Proconiini</taxon>
        <taxon>Homalodisca</taxon>
    </lineage>
</organism>
<evidence type="ECO:0000313" key="2">
    <source>
        <dbReference type="EMBL" id="JAS75350.1"/>
    </source>
</evidence>